<evidence type="ECO:0000256" key="2">
    <source>
        <dbReference type="ARBA" id="ARBA00022857"/>
    </source>
</evidence>
<dbReference type="PRINTS" id="PR00081">
    <property type="entry name" value="GDHRDH"/>
</dbReference>
<organism evidence="5 6">
    <name type="scientific">Novosphingobium chloroacetimidivorans</name>
    <dbReference type="NCBI Taxonomy" id="1428314"/>
    <lineage>
        <taxon>Bacteria</taxon>
        <taxon>Pseudomonadati</taxon>
        <taxon>Pseudomonadota</taxon>
        <taxon>Alphaproteobacteria</taxon>
        <taxon>Sphingomonadales</taxon>
        <taxon>Sphingomonadaceae</taxon>
        <taxon>Novosphingobium</taxon>
    </lineage>
</organism>
<keyword evidence="6" id="KW-1185">Reference proteome</keyword>
<protein>
    <submittedName>
        <fullName evidence="5">NAD(P)-dependent dehydrogenase (Short-subunit alcohol dehydrogenase family)</fullName>
    </submittedName>
</protein>
<keyword evidence="4" id="KW-1133">Transmembrane helix</keyword>
<keyword evidence="2" id="KW-0521">NADP</keyword>
<evidence type="ECO:0000313" key="5">
    <source>
        <dbReference type="EMBL" id="MBB4860281.1"/>
    </source>
</evidence>
<dbReference type="RefSeq" id="WP_184248783.1">
    <property type="nucleotide sequence ID" value="NZ_JACHLR010000019.1"/>
</dbReference>
<dbReference type="PRINTS" id="PR00080">
    <property type="entry name" value="SDRFAMILY"/>
</dbReference>
<dbReference type="SUPFAM" id="SSF51735">
    <property type="entry name" value="NAD(P)-binding Rossmann-fold domains"/>
    <property type="match status" value="1"/>
</dbReference>
<dbReference type="Pfam" id="PF13561">
    <property type="entry name" value="adh_short_C2"/>
    <property type="match status" value="1"/>
</dbReference>
<dbReference type="PANTHER" id="PTHR43618:SF8">
    <property type="entry name" value="7ALPHA-HYDROXYSTEROID DEHYDROGENASE"/>
    <property type="match status" value="1"/>
</dbReference>
<dbReference type="PANTHER" id="PTHR43618">
    <property type="entry name" value="7-ALPHA-HYDROXYSTEROID DEHYDROGENASE"/>
    <property type="match status" value="1"/>
</dbReference>
<comment type="caution">
    <text evidence="5">The sequence shown here is derived from an EMBL/GenBank/DDBJ whole genome shotgun (WGS) entry which is preliminary data.</text>
</comment>
<evidence type="ECO:0000256" key="1">
    <source>
        <dbReference type="ARBA" id="ARBA00006484"/>
    </source>
</evidence>
<gene>
    <name evidence="5" type="ORF">HNO88_003624</name>
</gene>
<evidence type="ECO:0000313" key="6">
    <source>
        <dbReference type="Proteomes" id="UP000555448"/>
    </source>
</evidence>
<keyword evidence="4" id="KW-0812">Transmembrane</keyword>
<dbReference type="InterPro" id="IPR036291">
    <property type="entry name" value="NAD(P)-bd_dom_sf"/>
</dbReference>
<keyword evidence="4" id="KW-0472">Membrane</keyword>
<accession>A0A7W7KD95</accession>
<dbReference type="EMBL" id="JACHLR010000019">
    <property type="protein sequence ID" value="MBB4860281.1"/>
    <property type="molecule type" value="Genomic_DNA"/>
</dbReference>
<dbReference type="InterPro" id="IPR002347">
    <property type="entry name" value="SDR_fam"/>
</dbReference>
<keyword evidence="3" id="KW-0560">Oxidoreductase</keyword>
<comment type="similarity">
    <text evidence="1">Belongs to the short-chain dehydrogenases/reductases (SDR) family.</text>
</comment>
<dbReference type="AlphaFoldDB" id="A0A7W7KD95"/>
<proteinExistence type="inferred from homology"/>
<feature type="transmembrane region" description="Helical" evidence="4">
    <location>
        <begin position="164"/>
        <end position="185"/>
    </location>
</feature>
<dbReference type="GO" id="GO:0016491">
    <property type="term" value="F:oxidoreductase activity"/>
    <property type="evidence" value="ECO:0007669"/>
    <property type="project" value="UniProtKB-KW"/>
</dbReference>
<evidence type="ECO:0000256" key="3">
    <source>
        <dbReference type="ARBA" id="ARBA00023002"/>
    </source>
</evidence>
<dbReference type="FunFam" id="3.40.50.720:FF:000084">
    <property type="entry name" value="Short-chain dehydrogenase reductase"/>
    <property type="match status" value="1"/>
</dbReference>
<dbReference type="InterPro" id="IPR052178">
    <property type="entry name" value="Sec_Metab_Biosynth_SDR"/>
</dbReference>
<name>A0A7W7KD95_9SPHN</name>
<sequence length="281" mass="28212">MTGETADDMSSLDVAHIFSVAGKSVVVTGGASGLGLAIARGYAANGAIVTIVDRDQSAIDNAIGALGKQAQGLVADITDRAALDAAFDRIDGDRGGIDVIFANAGIGGGPGFARPDGNPNPQGAIDDPSTGDWDAVVAVNLMGVRNTLGAAARIMKRRGRGGRIIVTSSAAALVNVVFVSTAYHATKAAVAHLSRQVALELAPYGILVNAIAPANFVTNIGDGGMSDDAVKALFASTSALGRTAMPDEIVGLALFYGSSASSYVTGTHMLIDGGSALCKVP</sequence>
<dbReference type="Proteomes" id="UP000555448">
    <property type="component" value="Unassembled WGS sequence"/>
</dbReference>
<dbReference type="Gene3D" id="3.40.50.720">
    <property type="entry name" value="NAD(P)-binding Rossmann-like Domain"/>
    <property type="match status" value="1"/>
</dbReference>
<reference evidence="5 6" key="1">
    <citation type="submission" date="2020-08" db="EMBL/GenBank/DDBJ databases">
        <title>Functional genomics of gut bacteria from endangered species of beetles.</title>
        <authorList>
            <person name="Carlos-Shanley C."/>
        </authorList>
    </citation>
    <scope>NUCLEOTIDE SEQUENCE [LARGE SCALE GENOMIC DNA]</scope>
    <source>
        <strain evidence="5 6">S00245</strain>
    </source>
</reference>
<evidence type="ECO:0000256" key="4">
    <source>
        <dbReference type="SAM" id="Phobius"/>
    </source>
</evidence>